<keyword evidence="2" id="KW-0472">Membrane</keyword>
<feature type="region of interest" description="Disordered" evidence="1">
    <location>
        <begin position="1"/>
        <end position="29"/>
    </location>
</feature>
<dbReference type="GO" id="GO:0042834">
    <property type="term" value="F:peptidoglycan binding"/>
    <property type="evidence" value="ECO:0007669"/>
    <property type="project" value="InterPro"/>
</dbReference>
<evidence type="ECO:0000259" key="3">
    <source>
        <dbReference type="PROSITE" id="PS51724"/>
    </source>
</evidence>
<dbReference type="PANTHER" id="PTHR38687:SF2">
    <property type="entry name" value="CELL DIVISION PROTEIN FTSN"/>
    <property type="match status" value="1"/>
</dbReference>
<name>A0A1E7Q474_9GAMM</name>
<evidence type="ECO:0000256" key="2">
    <source>
        <dbReference type="SAM" id="Phobius"/>
    </source>
</evidence>
<evidence type="ECO:0000313" key="4">
    <source>
        <dbReference type="EMBL" id="OEY68994.1"/>
    </source>
</evidence>
<evidence type="ECO:0000256" key="1">
    <source>
        <dbReference type="SAM" id="MobiDB-lite"/>
    </source>
</evidence>
<reference evidence="5" key="1">
    <citation type="submission" date="2016-09" db="EMBL/GenBank/DDBJ databases">
        <authorList>
            <person name="Wan X."/>
            <person name="Hou S."/>
        </authorList>
    </citation>
    <scope>NUCLEOTIDE SEQUENCE [LARGE SCALE GENOMIC DNA]</scope>
    <source>
        <strain evidence="5">KH87</strain>
    </source>
</reference>
<dbReference type="OrthoDB" id="8558195at2"/>
<evidence type="ECO:0000313" key="5">
    <source>
        <dbReference type="Proteomes" id="UP000242258"/>
    </source>
</evidence>
<feature type="compositionally biased region" description="Basic residues" evidence="1">
    <location>
        <begin position="10"/>
        <end position="27"/>
    </location>
</feature>
<feature type="domain" description="SPOR" evidence="3">
    <location>
        <begin position="116"/>
        <end position="196"/>
    </location>
</feature>
<dbReference type="AlphaFoldDB" id="A0A1E7Q474"/>
<dbReference type="InterPro" id="IPR052521">
    <property type="entry name" value="Cell_div_SPOR-domain"/>
</dbReference>
<dbReference type="InterPro" id="IPR007730">
    <property type="entry name" value="SPOR-like_dom"/>
</dbReference>
<feature type="transmembrane region" description="Helical" evidence="2">
    <location>
        <begin position="34"/>
        <end position="56"/>
    </location>
</feature>
<dbReference type="Gene3D" id="3.30.70.1070">
    <property type="entry name" value="Sporulation related repeat"/>
    <property type="match status" value="1"/>
</dbReference>
<keyword evidence="5" id="KW-1185">Reference proteome</keyword>
<dbReference type="Proteomes" id="UP000242258">
    <property type="component" value="Unassembled WGS sequence"/>
</dbReference>
<dbReference type="STRING" id="1628148.BI198_04980"/>
<dbReference type="SUPFAM" id="SSF110997">
    <property type="entry name" value="Sporulation related repeat"/>
    <property type="match status" value="1"/>
</dbReference>
<sequence>MAHKDYVKTNRAKPKASQRKPTKRGKAKPATTPIPWLVVVLAIFIVCGFGYFLWYLNQQPAVEVTPIPAKSAVTAPKTASKVVPKGDPLPEKPTSEPYQYIKELENKEVKVDVTEQAAAGPYQMQCGSFRQQNQAETMKAKIAFSGFTAAVRRSEGSNGIWYRVVLGPYESKRQATADRNRLRQQNINTCQIWNWS</sequence>
<gene>
    <name evidence="4" type="ORF">BI198_04980</name>
</gene>
<proteinExistence type="predicted"/>
<dbReference type="Pfam" id="PF05036">
    <property type="entry name" value="SPOR"/>
    <property type="match status" value="1"/>
</dbReference>
<dbReference type="RefSeq" id="WP_070048560.1">
    <property type="nucleotide sequence ID" value="NZ_CBCSDO010000003.1"/>
</dbReference>
<dbReference type="InterPro" id="IPR036680">
    <property type="entry name" value="SPOR-like_sf"/>
</dbReference>
<protein>
    <submittedName>
        <fullName evidence="4">Sporulation protein</fullName>
    </submittedName>
</protein>
<dbReference type="PANTHER" id="PTHR38687">
    <property type="entry name" value="CELL DIVISION PROTEIN DEDD-RELATED"/>
    <property type="match status" value="1"/>
</dbReference>
<dbReference type="EMBL" id="MKEK01000001">
    <property type="protein sequence ID" value="OEY68994.1"/>
    <property type="molecule type" value="Genomic_DNA"/>
</dbReference>
<keyword evidence="2" id="KW-1133">Transmembrane helix</keyword>
<accession>A0A1E7Q474</accession>
<organism evidence="4 5">
    <name type="scientific">Rheinheimera salexigens</name>
    <dbReference type="NCBI Taxonomy" id="1628148"/>
    <lineage>
        <taxon>Bacteria</taxon>
        <taxon>Pseudomonadati</taxon>
        <taxon>Pseudomonadota</taxon>
        <taxon>Gammaproteobacteria</taxon>
        <taxon>Chromatiales</taxon>
        <taxon>Chromatiaceae</taxon>
        <taxon>Rheinheimera</taxon>
    </lineage>
</organism>
<comment type="caution">
    <text evidence="4">The sequence shown here is derived from an EMBL/GenBank/DDBJ whole genome shotgun (WGS) entry which is preliminary data.</text>
</comment>
<keyword evidence="2" id="KW-0812">Transmembrane</keyword>
<dbReference type="PROSITE" id="PS51724">
    <property type="entry name" value="SPOR"/>
    <property type="match status" value="1"/>
</dbReference>